<evidence type="ECO:0000256" key="5">
    <source>
        <dbReference type="ARBA" id="ARBA00023002"/>
    </source>
</evidence>
<reference evidence="9" key="1">
    <citation type="submission" date="2015-07" db="EMBL/GenBank/DDBJ databases">
        <authorList>
            <person name="Rodrigo-Torres Lidia"/>
            <person name="Arahal R.David."/>
        </authorList>
    </citation>
    <scope>NUCLEOTIDE SEQUENCE [LARGE SCALE GENOMIC DNA]</scope>
    <source>
        <strain evidence="9">CECT 4801</strain>
    </source>
</reference>
<dbReference type="Proteomes" id="UP000048926">
    <property type="component" value="Unassembled WGS sequence"/>
</dbReference>
<dbReference type="RefSeq" id="WP_023001975.1">
    <property type="nucleotide sequence ID" value="NZ_CP045617.1"/>
</dbReference>
<dbReference type="Pfam" id="PF13640">
    <property type="entry name" value="2OG-FeII_Oxy_3"/>
    <property type="match status" value="1"/>
</dbReference>
<dbReference type="InterPro" id="IPR005123">
    <property type="entry name" value="Oxoglu/Fe-dep_dioxygenase_dom"/>
</dbReference>
<evidence type="ECO:0000256" key="3">
    <source>
        <dbReference type="ARBA" id="ARBA00022896"/>
    </source>
</evidence>
<keyword evidence="2" id="KW-0479">Metal-binding</keyword>
<dbReference type="OrthoDB" id="9812472at2"/>
<keyword evidence="4" id="KW-0223">Dioxygenase</keyword>
<accession>A0A0M6Y6H7</accession>
<dbReference type="AlphaFoldDB" id="A0A0M6Y6H7"/>
<protein>
    <submittedName>
        <fullName evidence="8">Fe(II)-dependent oxygenase superfamily protein</fullName>
    </submittedName>
</protein>
<dbReference type="Gene3D" id="2.60.120.620">
    <property type="entry name" value="q2cbj1_9rhob like domain"/>
    <property type="match status" value="1"/>
</dbReference>
<dbReference type="PROSITE" id="PS51471">
    <property type="entry name" value="FE2OG_OXY"/>
    <property type="match status" value="1"/>
</dbReference>
<comment type="cofactor">
    <cofactor evidence="1">
        <name>L-ascorbate</name>
        <dbReference type="ChEBI" id="CHEBI:38290"/>
    </cofactor>
</comment>
<dbReference type="GO" id="GO:0005506">
    <property type="term" value="F:iron ion binding"/>
    <property type="evidence" value="ECO:0007669"/>
    <property type="project" value="InterPro"/>
</dbReference>
<keyword evidence="5" id="KW-0560">Oxidoreductase</keyword>
<evidence type="ECO:0000259" key="7">
    <source>
        <dbReference type="PROSITE" id="PS51471"/>
    </source>
</evidence>
<dbReference type="EMBL" id="CXST01000002">
    <property type="protein sequence ID" value="CTQ44989.1"/>
    <property type="molecule type" value="Genomic_DNA"/>
</dbReference>
<sequence>MFTYSYDALFSQKDCDEIIRLSRAEAQDTGGLVGGKQQGDIRRARISWLDDEGDAGWVLNRVMTAVAKANREAFDFDITEFREKLQVAIYDESEEGHYDWHSDVGEGPIAQFRKATIVTQLSPSQDYEGGALEISLGHKVMAASREQGCATLFASFMLHRVVPVTKGTRYSLTCWSHGPRFR</sequence>
<dbReference type="GO" id="GO:0016705">
    <property type="term" value="F:oxidoreductase activity, acting on paired donors, with incorporation or reduction of molecular oxygen"/>
    <property type="evidence" value="ECO:0007669"/>
    <property type="project" value="InterPro"/>
</dbReference>
<keyword evidence="9" id="KW-1185">Reference proteome</keyword>
<evidence type="ECO:0000313" key="9">
    <source>
        <dbReference type="Proteomes" id="UP000048926"/>
    </source>
</evidence>
<dbReference type="GO" id="GO:0031418">
    <property type="term" value="F:L-ascorbic acid binding"/>
    <property type="evidence" value="ECO:0007669"/>
    <property type="project" value="UniProtKB-KW"/>
</dbReference>
<dbReference type="SMART" id="SM00702">
    <property type="entry name" value="P4Hc"/>
    <property type="match status" value="1"/>
</dbReference>
<evidence type="ECO:0000256" key="6">
    <source>
        <dbReference type="ARBA" id="ARBA00023004"/>
    </source>
</evidence>
<dbReference type="InterPro" id="IPR044862">
    <property type="entry name" value="Pro_4_hyd_alph_FE2OG_OXY"/>
</dbReference>
<evidence type="ECO:0000256" key="1">
    <source>
        <dbReference type="ARBA" id="ARBA00001961"/>
    </source>
</evidence>
<dbReference type="STRING" id="187304.B0E33_06170"/>
<organism evidence="8 9">
    <name type="scientific">Roseibium aggregatum</name>
    <dbReference type="NCBI Taxonomy" id="187304"/>
    <lineage>
        <taxon>Bacteria</taxon>
        <taxon>Pseudomonadati</taxon>
        <taxon>Pseudomonadota</taxon>
        <taxon>Alphaproteobacteria</taxon>
        <taxon>Hyphomicrobiales</taxon>
        <taxon>Stappiaceae</taxon>
        <taxon>Roseibium</taxon>
    </lineage>
</organism>
<keyword evidence="3" id="KW-0847">Vitamin C</keyword>
<proteinExistence type="predicted"/>
<dbReference type="KEGG" id="lagg:B0E33_06170"/>
<keyword evidence="6" id="KW-0408">Iron</keyword>
<gene>
    <name evidence="8" type="ORF">LAL4801_03436</name>
</gene>
<feature type="domain" description="Fe2OG dioxygenase" evidence="7">
    <location>
        <begin position="81"/>
        <end position="178"/>
    </location>
</feature>
<evidence type="ECO:0000256" key="2">
    <source>
        <dbReference type="ARBA" id="ARBA00022723"/>
    </source>
</evidence>
<dbReference type="GO" id="GO:0051213">
    <property type="term" value="F:dioxygenase activity"/>
    <property type="evidence" value="ECO:0007669"/>
    <property type="project" value="UniProtKB-KW"/>
</dbReference>
<dbReference type="InterPro" id="IPR006620">
    <property type="entry name" value="Pro_4_hyd_alph"/>
</dbReference>
<evidence type="ECO:0000313" key="8">
    <source>
        <dbReference type="EMBL" id="CTQ44989.1"/>
    </source>
</evidence>
<evidence type="ECO:0000256" key="4">
    <source>
        <dbReference type="ARBA" id="ARBA00022964"/>
    </source>
</evidence>
<name>A0A0M6Y6H7_9HYPH</name>